<accession>A0A8J7Q075</accession>
<comment type="subcellular location">
    <subcellularLocation>
        <location evidence="1 12">Cell membrane</location>
        <topology evidence="1 12">Multi-pass membrane protein</topology>
    </subcellularLocation>
</comment>
<evidence type="ECO:0000256" key="6">
    <source>
        <dbReference type="ARBA" id="ARBA00022692"/>
    </source>
</evidence>
<keyword evidence="8 12" id="KW-1133">Transmembrane helix</keyword>
<dbReference type="AlphaFoldDB" id="A0A8J7Q075"/>
<keyword evidence="10 12" id="KW-0472">Membrane</keyword>
<dbReference type="NCBIfam" id="TIGR00810">
    <property type="entry name" value="secG"/>
    <property type="match status" value="1"/>
</dbReference>
<dbReference type="GO" id="GO:0009306">
    <property type="term" value="P:protein secretion"/>
    <property type="evidence" value="ECO:0007669"/>
    <property type="project" value="UniProtKB-UniRule"/>
</dbReference>
<keyword evidence="5 12" id="KW-1003">Cell membrane</keyword>
<evidence type="ECO:0000256" key="12">
    <source>
        <dbReference type="RuleBase" id="RU365087"/>
    </source>
</evidence>
<comment type="similarity">
    <text evidence="2 12">Belongs to the SecG family.</text>
</comment>
<evidence type="ECO:0000256" key="8">
    <source>
        <dbReference type="ARBA" id="ARBA00022989"/>
    </source>
</evidence>
<evidence type="ECO:0000256" key="13">
    <source>
        <dbReference type="SAM" id="MobiDB-lite"/>
    </source>
</evidence>
<evidence type="ECO:0000256" key="7">
    <source>
        <dbReference type="ARBA" id="ARBA00022927"/>
    </source>
</evidence>
<feature type="region of interest" description="Disordered" evidence="13">
    <location>
        <begin position="92"/>
        <end position="127"/>
    </location>
</feature>
<dbReference type="Pfam" id="PF03840">
    <property type="entry name" value="SecG"/>
    <property type="match status" value="1"/>
</dbReference>
<evidence type="ECO:0000256" key="10">
    <source>
        <dbReference type="ARBA" id="ARBA00023136"/>
    </source>
</evidence>
<keyword evidence="7 12" id="KW-0653">Protein transport</keyword>
<dbReference type="GO" id="GO:0015450">
    <property type="term" value="F:protein-transporting ATPase activity"/>
    <property type="evidence" value="ECO:0007669"/>
    <property type="project" value="UniProtKB-UniRule"/>
</dbReference>
<sequence length="127" mass="13035">MTTVVLVFHIILAIAMVGIILLQKNEGGGLGMGSGTMGGLMSSRGTANLLTRTTAILAGLFFLTTLLLAILFKGAHKAQSILDHPDATKPAIEVPVEPAPPVVASESKAQPKSAEGSVASKNTSTKK</sequence>
<feature type="transmembrane region" description="Helical" evidence="12">
    <location>
        <begin position="6"/>
        <end position="22"/>
    </location>
</feature>
<proteinExistence type="inferred from homology"/>
<gene>
    <name evidence="14" type="primary">secG</name>
    <name evidence="14" type="ORF">J0H12_02520</name>
</gene>
<protein>
    <recommendedName>
        <fullName evidence="3 12">Protein-export membrane protein SecG</fullName>
    </recommendedName>
</protein>
<organism evidence="14 15">
    <name type="scientific">Candidatus Paracaedimonas acanthamoebae</name>
    <dbReference type="NCBI Taxonomy" id="244581"/>
    <lineage>
        <taxon>Bacteria</taxon>
        <taxon>Pseudomonadati</taxon>
        <taxon>Pseudomonadota</taxon>
        <taxon>Alphaproteobacteria</taxon>
        <taxon>Holosporales</taxon>
        <taxon>Caedimonadaceae</taxon>
        <taxon>Candidatus Paracaedimonas</taxon>
    </lineage>
</organism>
<evidence type="ECO:0000313" key="15">
    <source>
        <dbReference type="Proteomes" id="UP000664414"/>
    </source>
</evidence>
<dbReference type="PANTHER" id="PTHR34182">
    <property type="entry name" value="PROTEIN-EXPORT MEMBRANE PROTEIN SECG"/>
    <property type="match status" value="1"/>
</dbReference>
<dbReference type="PRINTS" id="PR01651">
    <property type="entry name" value="SECGEXPORT"/>
</dbReference>
<evidence type="ECO:0000313" key="14">
    <source>
        <dbReference type="EMBL" id="MBN9412788.1"/>
    </source>
</evidence>
<dbReference type="GO" id="GO:0065002">
    <property type="term" value="P:intracellular protein transmembrane transport"/>
    <property type="evidence" value="ECO:0007669"/>
    <property type="project" value="TreeGrafter"/>
</dbReference>
<evidence type="ECO:0000256" key="5">
    <source>
        <dbReference type="ARBA" id="ARBA00022475"/>
    </source>
</evidence>
<comment type="function">
    <text evidence="11 12">Involved in protein export. Participates in an early event of protein translocation.</text>
</comment>
<dbReference type="EMBL" id="JAFKGL010000013">
    <property type="protein sequence ID" value="MBN9412788.1"/>
    <property type="molecule type" value="Genomic_DNA"/>
</dbReference>
<reference evidence="14" key="1">
    <citation type="submission" date="2021-02" db="EMBL/GenBank/DDBJ databases">
        <title>Thiocyanate and organic carbon inputs drive convergent selection for specific autotrophic Afipia and Thiobacillus strains within complex microbiomes.</title>
        <authorList>
            <person name="Huddy R.J."/>
            <person name="Sachdeva R."/>
            <person name="Kadzinga F."/>
            <person name="Kantor R.S."/>
            <person name="Harrison S.T.L."/>
            <person name="Banfield J.F."/>
        </authorList>
    </citation>
    <scope>NUCLEOTIDE SEQUENCE</scope>
    <source>
        <strain evidence="14">SCN18_10_11_15_R4_P_38_20</strain>
    </source>
</reference>
<dbReference type="Proteomes" id="UP000664414">
    <property type="component" value="Unassembled WGS sequence"/>
</dbReference>
<dbReference type="GO" id="GO:0043952">
    <property type="term" value="P:protein transport by the Sec complex"/>
    <property type="evidence" value="ECO:0007669"/>
    <property type="project" value="TreeGrafter"/>
</dbReference>
<evidence type="ECO:0000256" key="9">
    <source>
        <dbReference type="ARBA" id="ARBA00023010"/>
    </source>
</evidence>
<evidence type="ECO:0000256" key="3">
    <source>
        <dbReference type="ARBA" id="ARBA00017876"/>
    </source>
</evidence>
<evidence type="ECO:0000256" key="1">
    <source>
        <dbReference type="ARBA" id="ARBA00004651"/>
    </source>
</evidence>
<evidence type="ECO:0000256" key="2">
    <source>
        <dbReference type="ARBA" id="ARBA00008445"/>
    </source>
</evidence>
<comment type="caution">
    <text evidence="14">The sequence shown here is derived from an EMBL/GenBank/DDBJ whole genome shotgun (WGS) entry which is preliminary data.</text>
</comment>
<dbReference type="PANTHER" id="PTHR34182:SF1">
    <property type="entry name" value="PROTEIN-EXPORT MEMBRANE PROTEIN SECG"/>
    <property type="match status" value="1"/>
</dbReference>
<name>A0A8J7Q075_9PROT</name>
<keyword evidence="9 12" id="KW-0811">Translocation</keyword>
<dbReference type="GO" id="GO:0005886">
    <property type="term" value="C:plasma membrane"/>
    <property type="evidence" value="ECO:0007669"/>
    <property type="project" value="UniProtKB-SubCell"/>
</dbReference>
<evidence type="ECO:0000256" key="11">
    <source>
        <dbReference type="ARBA" id="ARBA00025182"/>
    </source>
</evidence>
<keyword evidence="4 12" id="KW-0813">Transport</keyword>
<feature type="transmembrane region" description="Helical" evidence="12">
    <location>
        <begin position="49"/>
        <end position="72"/>
    </location>
</feature>
<evidence type="ECO:0000256" key="4">
    <source>
        <dbReference type="ARBA" id="ARBA00022448"/>
    </source>
</evidence>
<dbReference type="InterPro" id="IPR004692">
    <property type="entry name" value="SecG"/>
</dbReference>
<keyword evidence="6 12" id="KW-0812">Transmembrane</keyword>